<accession>A0A9D4U0V0</accession>
<keyword evidence="2" id="KW-1185">Reference proteome</keyword>
<name>A0A9D4U0V0_ADICA</name>
<evidence type="ECO:0000313" key="1">
    <source>
        <dbReference type="EMBL" id="KAI5059037.1"/>
    </source>
</evidence>
<proteinExistence type="predicted"/>
<dbReference type="Proteomes" id="UP000886520">
    <property type="component" value="Chromosome 25"/>
</dbReference>
<dbReference type="AlphaFoldDB" id="A0A9D4U0V0"/>
<sequence length="166" mass="18577">MLKKKCLDRDSSVTNNSTVRKLCASHDQEDIVWHVVRYALGKGWHDDHGSPYSVLENNGGHGVLLYESHDIMNGAAENYVLGHGNRQTHVVVHNKTEATSENDSHNMEFERTRTPVTCILGDVRRTRKACGSMMHRIDPPTLGKVRLPSLQDPPEALRALLSADDQ</sequence>
<protein>
    <submittedName>
        <fullName evidence="1">Uncharacterized protein</fullName>
    </submittedName>
</protein>
<comment type="caution">
    <text evidence="1">The sequence shown here is derived from an EMBL/GenBank/DDBJ whole genome shotgun (WGS) entry which is preliminary data.</text>
</comment>
<gene>
    <name evidence="1" type="ORF">GOP47_0025356</name>
</gene>
<evidence type="ECO:0000313" key="2">
    <source>
        <dbReference type="Proteomes" id="UP000886520"/>
    </source>
</evidence>
<dbReference type="EMBL" id="JABFUD020000025">
    <property type="protein sequence ID" value="KAI5059037.1"/>
    <property type="molecule type" value="Genomic_DNA"/>
</dbReference>
<reference evidence="1" key="1">
    <citation type="submission" date="2021-01" db="EMBL/GenBank/DDBJ databases">
        <title>Adiantum capillus-veneris genome.</title>
        <authorList>
            <person name="Fang Y."/>
            <person name="Liao Q."/>
        </authorList>
    </citation>
    <scope>NUCLEOTIDE SEQUENCE</scope>
    <source>
        <strain evidence="1">H3</strain>
        <tissue evidence="1">Leaf</tissue>
    </source>
</reference>
<organism evidence="1 2">
    <name type="scientific">Adiantum capillus-veneris</name>
    <name type="common">Maidenhair fern</name>
    <dbReference type="NCBI Taxonomy" id="13818"/>
    <lineage>
        <taxon>Eukaryota</taxon>
        <taxon>Viridiplantae</taxon>
        <taxon>Streptophyta</taxon>
        <taxon>Embryophyta</taxon>
        <taxon>Tracheophyta</taxon>
        <taxon>Polypodiopsida</taxon>
        <taxon>Polypodiidae</taxon>
        <taxon>Polypodiales</taxon>
        <taxon>Pteridineae</taxon>
        <taxon>Pteridaceae</taxon>
        <taxon>Vittarioideae</taxon>
        <taxon>Adiantum</taxon>
    </lineage>
</organism>